<keyword evidence="3" id="KW-1185">Reference proteome</keyword>
<dbReference type="EMBL" id="JAFNEN010000657">
    <property type="protein sequence ID" value="KAG8178947.1"/>
    <property type="molecule type" value="Genomic_DNA"/>
</dbReference>
<feature type="transmembrane region" description="Helical" evidence="1">
    <location>
        <begin position="51"/>
        <end position="70"/>
    </location>
</feature>
<proteinExistence type="predicted"/>
<evidence type="ECO:0000256" key="1">
    <source>
        <dbReference type="SAM" id="Phobius"/>
    </source>
</evidence>
<feature type="transmembrane region" description="Helical" evidence="1">
    <location>
        <begin position="159"/>
        <end position="175"/>
    </location>
</feature>
<organism evidence="2 3">
    <name type="scientific">Oedothorax gibbosus</name>
    <dbReference type="NCBI Taxonomy" id="931172"/>
    <lineage>
        <taxon>Eukaryota</taxon>
        <taxon>Metazoa</taxon>
        <taxon>Ecdysozoa</taxon>
        <taxon>Arthropoda</taxon>
        <taxon>Chelicerata</taxon>
        <taxon>Arachnida</taxon>
        <taxon>Araneae</taxon>
        <taxon>Araneomorphae</taxon>
        <taxon>Entelegynae</taxon>
        <taxon>Araneoidea</taxon>
        <taxon>Linyphiidae</taxon>
        <taxon>Erigoninae</taxon>
        <taxon>Oedothorax</taxon>
    </lineage>
</organism>
<name>A0AAV6U3B7_9ARAC</name>
<reference evidence="2 3" key="1">
    <citation type="journal article" date="2022" name="Nat. Ecol. Evol.">
        <title>A masculinizing supergene underlies an exaggerated male reproductive morph in a spider.</title>
        <authorList>
            <person name="Hendrickx F."/>
            <person name="De Corte Z."/>
            <person name="Sonet G."/>
            <person name="Van Belleghem S.M."/>
            <person name="Kostlbacher S."/>
            <person name="Vangestel C."/>
        </authorList>
    </citation>
    <scope>NUCLEOTIDE SEQUENCE [LARGE SCALE GENOMIC DNA]</scope>
    <source>
        <strain evidence="2">W744_W776</strain>
    </source>
</reference>
<dbReference type="AlphaFoldDB" id="A0AAV6U3B7"/>
<dbReference type="Proteomes" id="UP000827092">
    <property type="component" value="Unassembled WGS sequence"/>
</dbReference>
<accession>A0AAV6U3B7</accession>
<keyword evidence="1" id="KW-0472">Membrane</keyword>
<comment type="caution">
    <text evidence="2">The sequence shown here is derived from an EMBL/GenBank/DDBJ whole genome shotgun (WGS) entry which is preliminary data.</text>
</comment>
<sequence length="190" mass="22230">MLTILCSWVFLEIGKSLQQCEKMLLDGCSLENLYRSYNNVFRFKTSMEKSLGFIILLLNMSGFFTVFTYLTSILDEDNGQFVENEFILTLLYHMIVRSIYLLIFFFSAAKINGYDKSFRRAIFSYSLIKTEEKLHPIFFVDSTSLSFTVCGFFELTRGFIASAIGILLTYFILFLQRKKKDNQEQEIEIK</sequence>
<feature type="transmembrane region" description="Helical" evidence="1">
    <location>
        <begin position="90"/>
        <end position="113"/>
    </location>
</feature>
<gene>
    <name evidence="2" type="ORF">JTE90_027826</name>
</gene>
<evidence type="ECO:0000313" key="3">
    <source>
        <dbReference type="Proteomes" id="UP000827092"/>
    </source>
</evidence>
<evidence type="ECO:0000313" key="2">
    <source>
        <dbReference type="EMBL" id="KAG8178947.1"/>
    </source>
</evidence>
<protein>
    <submittedName>
        <fullName evidence="2">Uncharacterized protein</fullName>
    </submittedName>
</protein>
<keyword evidence="1" id="KW-1133">Transmembrane helix</keyword>
<keyword evidence="1" id="KW-0812">Transmembrane</keyword>